<dbReference type="SUPFAM" id="SSF51182">
    <property type="entry name" value="RmlC-like cupins"/>
    <property type="match status" value="1"/>
</dbReference>
<dbReference type="InterPro" id="IPR010282">
    <property type="entry name" value="Uncharacterised_HutD/Ves"/>
</dbReference>
<dbReference type="CDD" id="cd20293">
    <property type="entry name" value="cupin_HutD_N"/>
    <property type="match status" value="1"/>
</dbReference>
<protein>
    <recommendedName>
        <fullName evidence="3">HutD-family protein</fullName>
    </recommendedName>
</protein>
<dbReference type="Pfam" id="PF05962">
    <property type="entry name" value="HutD"/>
    <property type="match status" value="1"/>
</dbReference>
<dbReference type="InterPro" id="IPR014710">
    <property type="entry name" value="RmlC-like_jellyroll"/>
</dbReference>
<gene>
    <name evidence="1" type="ORF">CX676_12410</name>
</gene>
<keyword evidence="2" id="KW-1185">Reference proteome</keyword>
<name>A0A2H5F009_9RHOB</name>
<proteinExistence type="predicted"/>
<evidence type="ECO:0000313" key="1">
    <source>
        <dbReference type="EMBL" id="AUH64874.1"/>
    </source>
</evidence>
<dbReference type="PANTHER" id="PTHR37943:SF1">
    <property type="entry name" value="PROTEIN VES"/>
    <property type="match status" value="1"/>
</dbReference>
<accession>A0A2H5F009</accession>
<evidence type="ECO:0008006" key="3">
    <source>
        <dbReference type="Google" id="ProtNLM"/>
    </source>
</evidence>
<dbReference type="EMBL" id="CP025430">
    <property type="protein sequence ID" value="AUH64874.1"/>
    <property type="molecule type" value="Genomic_DNA"/>
</dbReference>
<dbReference type="KEGG" id="pzh:CX676_12410"/>
<dbReference type="Proteomes" id="UP000234530">
    <property type="component" value="Chromosome"/>
</dbReference>
<sequence length="200" mass="21212">MTSLRALPAPQPDETAMRLIRPEDFQTQQWKNGGGVTHEIARQEREGQLQWRLSIAEVGSDGPFSAFPGLSRILTVIEGPGLVLQTPDVTMMALPMQPLAFSGDLPIDSRLIDGPVRDFNLIHDGARFDGSVLPLSGDRTLTTGATHAVLALGDGISVDGTPLPQDAVALVEGAAQIQAPAAIRGLVATLIPRQTPKAMP</sequence>
<dbReference type="Gene3D" id="2.60.120.10">
    <property type="entry name" value="Jelly Rolls"/>
    <property type="match status" value="1"/>
</dbReference>
<evidence type="ECO:0000313" key="2">
    <source>
        <dbReference type="Proteomes" id="UP000234530"/>
    </source>
</evidence>
<dbReference type="AlphaFoldDB" id="A0A2H5F009"/>
<organism evidence="1 2">
    <name type="scientific">Paracoccus zhejiangensis</name>
    <dbReference type="NCBI Taxonomy" id="1077935"/>
    <lineage>
        <taxon>Bacteria</taxon>
        <taxon>Pseudomonadati</taxon>
        <taxon>Pseudomonadota</taxon>
        <taxon>Alphaproteobacteria</taxon>
        <taxon>Rhodobacterales</taxon>
        <taxon>Paracoccaceae</taxon>
        <taxon>Paracoccus</taxon>
    </lineage>
</organism>
<reference evidence="1 2" key="1">
    <citation type="journal article" date="2013" name="Antonie Van Leeuwenhoek">
        <title>Paracoccus zhejiangensis sp. nov., isolated from activated sludge in wastewater-treatment system.</title>
        <authorList>
            <person name="Wu Z.G."/>
            <person name="Zhang D.F."/>
            <person name="Liu Y.L."/>
            <person name="Wang F."/>
            <person name="Jiang X."/>
            <person name="Li C."/>
            <person name="Li S.P."/>
            <person name="Hong Q."/>
            <person name="Li W.J."/>
        </authorList>
    </citation>
    <scope>NUCLEOTIDE SEQUENCE [LARGE SCALE GENOMIC DNA]</scope>
    <source>
        <strain evidence="1 2">J6</strain>
    </source>
</reference>
<dbReference type="InterPro" id="IPR011051">
    <property type="entry name" value="RmlC_Cupin_sf"/>
</dbReference>
<dbReference type="PANTHER" id="PTHR37943">
    <property type="entry name" value="PROTEIN VES"/>
    <property type="match status" value="1"/>
</dbReference>